<organism evidence="2 3">
    <name type="scientific">Salmonella enterica subsp. enterica serovar Bovismorbificans</name>
    <dbReference type="NCBI Taxonomy" id="58097"/>
    <lineage>
        <taxon>Bacteria</taxon>
        <taxon>Pseudomonadati</taxon>
        <taxon>Pseudomonadota</taxon>
        <taxon>Gammaproteobacteria</taxon>
        <taxon>Enterobacterales</taxon>
        <taxon>Enterobacteriaceae</taxon>
        <taxon>Salmonella</taxon>
    </lineage>
</organism>
<name>A0A655CC97_SALET</name>
<accession>A0A655CC97</accession>
<evidence type="ECO:0000313" key="2">
    <source>
        <dbReference type="EMBL" id="CNU07264.1"/>
    </source>
</evidence>
<dbReference type="Proteomes" id="UP000041314">
    <property type="component" value="Unassembled WGS sequence"/>
</dbReference>
<dbReference type="AlphaFoldDB" id="A0A655CC97"/>
<feature type="compositionally biased region" description="Basic and acidic residues" evidence="1">
    <location>
        <begin position="33"/>
        <end position="45"/>
    </location>
</feature>
<gene>
    <name evidence="2" type="ORF">ERS008198_01837</name>
</gene>
<protein>
    <submittedName>
        <fullName evidence="2">Uncharacterized protein</fullName>
    </submittedName>
</protein>
<evidence type="ECO:0000313" key="3">
    <source>
        <dbReference type="Proteomes" id="UP000041314"/>
    </source>
</evidence>
<dbReference type="EMBL" id="CQPA01000010">
    <property type="protein sequence ID" value="CNU07264.1"/>
    <property type="molecule type" value="Genomic_DNA"/>
</dbReference>
<reference evidence="2 3" key="1">
    <citation type="submission" date="2015-03" db="EMBL/GenBank/DDBJ databases">
        <authorList>
            <consortium name="Pathogen Informatics"/>
        </authorList>
    </citation>
    <scope>NUCLEOTIDE SEQUENCE [LARGE SCALE GENOMIC DNA]</scope>
    <source>
        <strain evidence="2 3">A1104</strain>
    </source>
</reference>
<evidence type="ECO:0000256" key="1">
    <source>
        <dbReference type="SAM" id="MobiDB-lite"/>
    </source>
</evidence>
<sequence>MQRVANPLNAMNKDGDGTGIKQGLQRAADVNGEQEHQVHHEQKNR</sequence>
<feature type="region of interest" description="Disordered" evidence="1">
    <location>
        <begin position="1"/>
        <end position="45"/>
    </location>
</feature>
<proteinExistence type="predicted"/>